<dbReference type="OrthoDB" id="9785230at2"/>
<dbReference type="SUPFAM" id="SSF47203">
    <property type="entry name" value="Acyl-CoA dehydrogenase C-terminal domain-like"/>
    <property type="match status" value="1"/>
</dbReference>
<proteinExistence type="predicted"/>
<dbReference type="Gene3D" id="1.10.3140.10">
    <property type="entry name" value="4-hydroxybutyryl-coa dehydratase, domain 1"/>
    <property type="match status" value="1"/>
</dbReference>
<dbReference type="EMBL" id="CP017634">
    <property type="protein sequence ID" value="ATW26321.1"/>
    <property type="molecule type" value="Genomic_DNA"/>
</dbReference>
<protein>
    <recommendedName>
        <fullName evidence="8">4-hydroxybutyryl-CoA dehydratase</fullName>
    </recommendedName>
</protein>
<gene>
    <name evidence="6" type="ORF">DCMF_17520</name>
</gene>
<evidence type="ECO:0000259" key="5">
    <source>
        <dbReference type="Pfam" id="PF11794"/>
    </source>
</evidence>
<evidence type="ECO:0000313" key="6">
    <source>
        <dbReference type="EMBL" id="ATW26321.1"/>
    </source>
</evidence>
<keyword evidence="7" id="KW-1185">Reference proteome</keyword>
<dbReference type="KEGG" id="fwa:DCMF_17520"/>
<evidence type="ECO:0000313" key="7">
    <source>
        <dbReference type="Proteomes" id="UP000323521"/>
    </source>
</evidence>
<dbReference type="AlphaFoldDB" id="A0A3G1KV53"/>
<organism evidence="6 7">
    <name type="scientific">Formimonas warabiya</name>
    <dbReference type="NCBI Taxonomy" id="1761012"/>
    <lineage>
        <taxon>Bacteria</taxon>
        <taxon>Bacillati</taxon>
        <taxon>Bacillota</taxon>
        <taxon>Clostridia</taxon>
        <taxon>Eubacteriales</taxon>
        <taxon>Peptococcaceae</taxon>
        <taxon>Candidatus Formimonas</taxon>
    </lineage>
</organism>
<dbReference type="InterPro" id="IPR024674">
    <property type="entry name" value="HpaB/PvcC/4-BUDH_N"/>
</dbReference>
<dbReference type="InterPro" id="IPR036250">
    <property type="entry name" value="AcylCo_DH-like_C"/>
</dbReference>
<dbReference type="PIRSF" id="PIRSF000331">
    <property type="entry name" value="HpaA_HpaB"/>
    <property type="match status" value="1"/>
</dbReference>
<feature type="domain" description="HpaB/PvcC/4-BUDH C-terminal" evidence="4">
    <location>
        <begin position="286"/>
        <end position="477"/>
    </location>
</feature>
<dbReference type="Gene3D" id="2.40.110.10">
    <property type="entry name" value="Butyryl-CoA Dehydrogenase, subunit A, domain 2"/>
    <property type="match status" value="1"/>
</dbReference>
<dbReference type="InterPro" id="IPR024719">
    <property type="entry name" value="HpaB/PvcC/4-BUDH_C"/>
</dbReference>
<dbReference type="Pfam" id="PF03241">
    <property type="entry name" value="HpaB"/>
    <property type="match status" value="1"/>
</dbReference>
<dbReference type="InterPro" id="IPR004925">
    <property type="entry name" value="HpaB/PvcC/4-BUDH"/>
</dbReference>
<keyword evidence="3" id="KW-0560">Oxidoreductase</keyword>
<dbReference type="InterPro" id="IPR009100">
    <property type="entry name" value="AcylCoA_DH/oxidase_NM_dom_sf"/>
</dbReference>
<evidence type="ECO:0000256" key="2">
    <source>
        <dbReference type="ARBA" id="ARBA00022827"/>
    </source>
</evidence>
<dbReference type="PANTHER" id="PTHR36117">
    <property type="entry name" value="4-HYDROXYPHENYLACETATE 3-MONOOXYGENASE-RELATED"/>
    <property type="match status" value="1"/>
</dbReference>
<evidence type="ECO:0000259" key="4">
    <source>
        <dbReference type="Pfam" id="PF03241"/>
    </source>
</evidence>
<dbReference type="Proteomes" id="UP000323521">
    <property type="component" value="Chromosome"/>
</dbReference>
<dbReference type="SUPFAM" id="SSF56645">
    <property type="entry name" value="Acyl-CoA dehydrogenase NM domain-like"/>
    <property type="match status" value="1"/>
</dbReference>
<evidence type="ECO:0008006" key="8">
    <source>
        <dbReference type="Google" id="ProtNLM"/>
    </source>
</evidence>
<keyword evidence="1" id="KW-0285">Flavoprotein</keyword>
<dbReference type="RefSeq" id="WP_148135620.1">
    <property type="nucleotide sequence ID" value="NZ_CP017634.1"/>
</dbReference>
<dbReference type="PANTHER" id="PTHR36117:SF3">
    <property type="entry name" value="4-HYDROXYPHENYLACETATE 3-MONOOXYGENASE-RELATED"/>
    <property type="match status" value="1"/>
</dbReference>
<feature type="domain" description="HpaB/PvcC/4-BUDH N-terminal" evidence="5">
    <location>
        <begin position="5"/>
        <end position="277"/>
    </location>
</feature>
<evidence type="ECO:0000256" key="3">
    <source>
        <dbReference type="ARBA" id="ARBA00023002"/>
    </source>
</evidence>
<dbReference type="InterPro" id="IPR046373">
    <property type="entry name" value="Acyl-CoA_Oxase/DH_mid-dom_sf"/>
</dbReference>
<dbReference type="Pfam" id="PF11794">
    <property type="entry name" value="HpaB_N"/>
    <property type="match status" value="1"/>
</dbReference>
<evidence type="ECO:0000256" key="1">
    <source>
        <dbReference type="ARBA" id="ARBA00022630"/>
    </source>
</evidence>
<dbReference type="Gene3D" id="1.20.140.10">
    <property type="entry name" value="Butyryl-CoA Dehydrogenase, subunit A, domain 3"/>
    <property type="match status" value="1"/>
</dbReference>
<reference evidence="6 7" key="1">
    <citation type="submission" date="2016-10" db="EMBL/GenBank/DDBJ databases">
        <title>Complete Genome Sequence of Peptococcaceae strain DCMF.</title>
        <authorList>
            <person name="Edwards R.J."/>
            <person name="Holland S.I."/>
            <person name="Deshpande N.P."/>
            <person name="Wong Y.K."/>
            <person name="Ertan H."/>
            <person name="Manefield M."/>
            <person name="Russell T.L."/>
            <person name="Lee M.J."/>
        </authorList>
    </citation>
    <scope>NUCLEOTIDE SEQUENCE [LARGE SCALE GENOMIC DNA]</scope>
    <source>
        <strain evidence="6 7">DCMF</strain>
    </source>
</reference>
<keyword evidence="2" id="KW-0274">FAD</keyword>
<accession>A0A3G1KV53</accession>
<dbReference type="GO" id="GO:0016627">
    <property type="term" value="F:oxidoreductase activity, acting on the CH-CH group of donors"/>
    <property type="evidence" value="ECO:0007669"/>
    <property type="project" value="InterPro"/>
</dbReference>
<name>A0A3G1KV53_FORW1</name>
<sequence>MPLMTGRQYLESIPKMHTRVYIRGELVPNLVEHPELRPTFNAIALSYDLAHEPENESTYTCRSHFDGQKINMFTNIHTEPDDLVRRVQQLKNLTPRHGGCVGARCVGSDAINAIYATTYDMDMKNGTTYHQRVQKWLKEVQEKDLAVSGMVTDAKGDRRLGPSKQPDPDVYLHVVRETPEGIIVKGAKAHQSGALHAHENLILPTEAMTPDDKAYALAFAIPADAAGITHIFESPACTLRRSLENSDIDVGNYKYGVHGASLVVFDNVFVPWDRVFMYGETEFAGPLVGLFANYHRLAFCGCKSGHCDLILGALQVSVEYAGLAKTEHVKEKMTDIMFNSELSYGCAIGAARFGSRTPAGVFQPETSLVNAAKLQGGKAVCIAAQQAYDIAGGLLCTMPSEKDLKSPVIGAYVNKYFAGVEGVKTENRIRITRLIEYLSGQSSVIPAESVLGGGAPETQRVMIRAMFRRKSKQLMARAKELAGINE</sequence>